<dbReference type="Proteomes" id="UP000324222">
    <property type="component" value="Unassembled WGS sequence"/>
</dbReference>
<proteinExistence type="predicted"/>
<reference evidence="1 2" key="1">
    <citation type="submission" date="2019-05" db="EMBL/GenBank/DDBJ databases">
        <title>Another draft genome of Portunus trituberculatus and its Hox gene families provides insights of decapod evolution.</title>
        <authorList>
            <person name="Jeong J.-H."/>
            <person name="Song I."/>
            <person name="Kim S."/>
            <person name="Choi T."/>
            <person name="Kim D."/>
            <person name="Ryu S."/>
            <person name="Kim W."/>
        </authorList>
    </citation>
    <scope>NUCLEOTIDE SEQUENCE [LARGE SCALE GENOMIC DNA]</scope>
    <source>
        <tissue evidence="1">Muscle</tissue>
    </source>
</reference>
<protein>
    <submittedName>
        <fullName evidence="1">Uncharacterized protein</fullName>
    </submittedName>
</protein>
<keyword evidence="2" id="KW-1185">Reference proteome</keyword>
<accession>A0A5B7F1C8</accession>
<comment type="caution">
    <text evidence="1">The sequence shown here is derived from an EMBL/GenBank/DDBJ whole genome shotgun (WGS) entry which is preliminary data.</text>
</comment>
<evidence type="ECO:0000313" key="1">
    <source>
        <dbReference type="EMBL" id="MPC38913.1"/>
    </source>
</evidence>
<gene>
    <name evidence="1" type="ORF">E2C01_032430</name>
</gene>
<sequence>MQCLQLPQYTSNRCKAVGHTPATLLALLPRLVGRGLLPTYCSPSRHSNPCDLTPQLKELSECQCVPLVPHTRYRHRTEMCRAAPKKELQQALEPDLDSPNRMFSLMDKQDRLIIDNRKYRAEIEISRM</sequence>
<organism evidence="1 2">
    <name type="scientific">Portunus trituberculatus</name>
    <name type="common">Swimming crab</name>
    <name type="synonym">Neptunus trituberculatus</name>
    <dbReference type="NCBI Taxonomy" id="210409"/>
    <lineage>
        <taxon>Eukaryota</taxon>
        <taxon>Metazoa</taxon>
        <taxon>Ecdysozoa</taxon>
        <taxon>Arthropoda</taxon>
        <taxon>Crustacea</taxon>
        <taxon>Multicrustacea</taxon>
        <taxon>Malacostraca</taxon>
        <taxon>Eumalacostraca</taxon>
        <taxon>Eucarida</taxon>
        <taxon>Decapoda</taxon>
        <taxon>Pleocyemata</taxon>
        <taxon>Brachyura</taxon>
        <taxon>Eubrachyura</taxon>
        <taxon>Portunoidea</taxon>
        <taxon>Portunidae</taxon>
        <taxon>Portuninae</taxon>
        <taxon>Portunus</taxon>
    </lineage>
</organism>
<dbReference type="AlphaFoldDB" id="A0A5B7F1C8"/>
<name>A0A5B7F1C8_PORTR</name>
<evidence type="ECO:0000313" key="2">
    <source>
        <dbReference type="Proteomes" id="UP000324222"/>
    </source>
</evidence>
<dbReference type="EMBL" id="VSRR010004208">
    <property type="protein sequence ID" value="MPC38913.1"/>
    <property type="molecule type" value="Genomic_DNA"/>
</dbReference>